<dbReference type="InterPro" id="IPR008763">
    <property type="entry name" value="Peptidase_S55"/>
</dbReference>
<dbReference type="SUPFAM" id="SSF50494">
    <property type="entry name" value="Trypsin-like serine proteases"/>
    <property type="match status" value="1"/>
</dbReference>
<dbReference type="Pfam" id="PF05580">
    <property type="entry name" value="Peptidase_S55"/>
    <property type="match status" value="1"/>
</dbReference>
<dbReference type="InterPro" id="IPR009003">
    <property type="entry name" value="Peptidase_S1_PA"/>
</dbReference>
<feature type="transmembrane region" description="Helical" evidence="1">
    <location>
        <begin position="25"/>
        <end position="45"/>
    </location>
</feature>
<keyword evidence="1" id="KW-0812">Transmembrane</keyword>
<dbReference type="PROSITE" id="PS51494">
    <property type="entry name" value="SPOIVB"/>
    <property type="match status" value="1"/>
</dbReference>
<evidence type="ECO:0000313" key="3">
    <source>
        <dbReference type="EMBL" id="PWJ77473.1"/>
    </source>
</evidence>
<keyword evidence="4" id="KW-1185">Reference proteome</keyword>
<dbReference type="NCBIfam" id="TIGR02860">
    <property type="entry name" value="spore_IV_B"/>
    <property type="match status" value="1"/>
</dbReference>
<name>A0AB73T702_9FIRM</name>
<dbReference type="InterPro" id="IPR036034">
    <property type="entry name" value="PDZ_sf"/>
</dbReference>
<dbReference type="InterPro" id="IPR014219">
    <property type="entry name" value="SpoIVB"/>
</dbReference>
<keyword evidence="1" id="KW-1133">Transmembrane helix</keyword>
<dbReference type="SUPFAM" id="SSF50156">
    <property type="entry name" value="PDZ domain-like"/>
    <property type="match status" value="1"/>
</dbReference>
<evidence type="ECO:0000313" key="4">
    <source>
        <dbReference type="Proteomes" id="UP000245412"/>
    </source>
</evidence>
<comment type="caution">
    <text evidence="3">The sequence shown here is derived from an EMBL/GenBank/DDBJ whole genome shotgun (WGS) entry which is preliminary data.</text>
</comment>
<dbReference type="EMBL" id="QGGY01000003">
    <property type="protein sequence ID" value="PWJ77473.1"/>
    <property type="molecule type" value="Genomic_DNA"/>
</dbReference>
<evidence type="ECO:0000256" key="1">
    <source>
        <dbReference type="SAM" id="Phobius"/>
    </source>
</evidence>
<accession>A0AB73T702</accession>
<dbReference type="Proteomes" id="UP000245412">
    <property type="component" value="Unassembled WGS sequence"/>
</dbReference>
<dbReference type="AlphaFoldDB" id="A0AB73T702"/>
<dbReference type="RefSeq" id="WP_109625571.1">
    <property type="nucleotide sequence ID" value="NZ_CABJAT010000007.1"/>
</dbReference>
<feature type="domain" description="Peptidase S55" evidence="2">
    <location>
        <begin position="194"/>
        <end position="418"/>
    </location>
</feature>
<gene>
    <name evidence="3" type="ORF">C7383_103318</name>
</gene>
<evidence type="ECO:0000259" key="2">
    <source>
        <dbReference type="PROSITE" id="PS51494"/>
    </source>
</evidence>
<proteinExistence type="predicted"/>
<reference evidence="3 4" key="1">
    <citation type="submission" date="2018-05" db="EMBL/GenBank/DDBJ databases">
        <authorList>
            <person name="Goeker M."/>
            <person name="Huntemann M."/>
            <person name="Clum A."/>
            <person name="Pillay M."/>
            <person name="Palaniappan K."/>
            <person name="Varghese N."/>
            <person name="Mikhailova N."/>
            <person name="Stamatis D."/>
            <person name="Reddy T."/>
            <person name="Daum C."/>
            <person name="Shapiro N."/>
            <person name="Ivanova N."/>
            <person name="Kyrpides N."/>
            <person name="Woyke T."/>
        </authorList>
    </citation>
    <scope>NUCLEOTIDE SEQUENCE [LARGE SCALE GENOMIC DNA]</scope>
    <source>
        <strain evidence="3 4">DSM 26524</strain>
    </source>
</reference>
<organism evidence="3 4">
    <name type="scientific">Murimonas intestini</name>
    <dbReference type="NCBI Taxonomy" id="1337051"/>
    <lineage>
        <taxon>Bacteria</taxon>
        <taxon>Bacillati</taxon>
        <taxon>Bacillota</taxon>
        <taxon>Clostridia</taxon>
        <taxon>Lachnospirales</taxon>
        <taxon>Lachnospiraceae</taxon>
        <taxon>Murimonas</taxon>
    </lineage>
</organism>
<protein>
    <submittedName>
        <fullName evidence="3">Stage IV sporulation protein B</fullName>
    </submittedName>
</protein>
<dbReference type="Gene3D" id="2.30.42.10">
    <property type="match status" value="1"/>
</dbReference>
<keyword evidence="1" id="KW-0472">Membrane</keyword>
<dbReference type="InterPro" id="IPR001478">
    <property type="entry name" value="PDZ"/>
</dbReference>
<dbReference type="Pfam" id="PF13180">
    <property type="entry name" value="PDZ_2"/>
    <property type="match status" value="1"/>
</dbReference>
<sequence length="418" mass="45169">MEHSPLLIFVKGCEDMEEKRHSRPLLSIFIMLGLIIAAAGGYLFLQSRIPDSMTMARGEETGFEIAEAGSLVRSNIPEGQVKIDRPDNYTVQYSLLGIIPLKEMQVNVVDRKVVSPSGMPIGIYMETSGVLVVGTGKVNGLDGLDYEPSENILKSGDYILAVNGTSIKGKQELVKMVNESQGKEMTLDVLREGEKTTLAVAPVMTGPSEYKLGLWVRDNTQGIGTLTYVDENGNYGALGHGISDVDAGTLLSLSSGRLYHTDILSVVKGEKGSPGELSGVIHYQDDQILGTITKNTDMGIFGCLTCSLNQFTTKSPVEVGYKQEIETGPATVLTTVDGHTREYGIEITKINLSSQDVNKSMVIRVTDPELLEKTGGIVQGMSGSPILQNGRLIGAVTHVFIQDSTQGYAIFVENMLQQ</sequence>